<comment type="similarity">
    <text evidence="1 7">Belongs to the Lgt family.</text>
</comment>
<comment type="function">
    <text evidence="7">Catalyzes the transfer of the diacylglyceryl group from phosphatidylglycerol to the sulfhydryl group of the N-terminal cysteine of a prolipoprotein, the first step in the formation of mature lipoproteins.</text>
</comment>
<comment type="catalytic activity">
    <reaction evidence="7">
        <text>L-cysteinyl-[prolipoprotein] + a 1,2-diacyl-sn-glycero-3-phospho-(1'-sn-glycerol) = an S-1,2-diacyl-sn-glyceryl-L-cysteinyl-[prolipoprotein] + sn-glycerol 1-phosphate + H(+)</text>
        <dbReference type="Rhea" id="RHEA:56712"/>
        <dbReference type="Rhea" id="RHEA-COMP:14679"/>
        <dbReference type="Rhea" id="RHEA-COMP:14680"/>
        <dbReference type="ChEBI" id="CHEBI:15378"/>
        <dbReference type="ChEBI" id="CHEBI:29950"/>
        <dbReference type="ChEBI" id="CHEBI:57685"/>
        <dbReference type="ChEBI" id="CHEBI:64716"/>
        <dbReference type="ChEBI" id="CHEBI:140658"/>
        <dbReference type="EC" id="2.5.1.145"/>
    </reaction>
</comment>
<gene>
    <name evidence="7 8" type="primary">lgt</name>
    <name evidence="8" type="ORF">V5E97_14390</name>
</gene>
<feature type="transmembrane region" description="Helical" evidence="7">
    <location>
        <begin position="7"/>
        <end position="28"/>
    </location>
</feature>
<dbReference type="PANTHER" id="PTHR30589:SF0">
    <property type="entry name" value="PHOSPHATIDYLGLYCEROL--PROLIPOPROTEIN DIACYLGLYCERYL TRANSFERASE"/>
    <property type="match status" value="1"/>
</dbReference>
<dbReference type="EMBL" id="CP155447">
    <property type="protein sequence ID" value="XBH07181.1"/>
    <property type="molecule type" value="Genomic_DNA"/>
</dbReference>
<accession>A0AAU7CPV3</accession>
<dbReference type="EC" id="2.5.1.145" evidence="7"/>
<protein>
    <recommendedName>
        <fullName evidence="7">Phosphatidylglycerol--prolipoprotein diacylglyceryl transferase</fullName>
        <ecNumber evidence="7">2.5.1.145</ecNumber>
    </recommendedName>
</protein>
<dbReference type="HAMAP" id="MF_01147">
    <property type="entry name" value="Lgt"/>
    <property type="match status" value="1"/>
</dbReference>
<feature type="transmembrane region" description="Helical" evidence="7">
    <location>
        <begin position="186"/>
        <end position="205"/>
    </location>
</feature>
<evidence type="ECO:0000256" key="7">
    <source>
        <dbReference type="HAMAP-Rule" id="MF_01147"/>
    </source>
</evidence>
<evidence type="ECO:0000256" key="1">
    <source>
        <dbReference type="ARBA" id="ARBA00007150"/>
    </source>
</evidence>
<dbReference type="InterPro" id="IPR001640">
    <property type="entry name" value="Lgt"/>
</dbReference>
<comment type="pathway">
    <text evidence="7">Protein modification; lipoprotein biosynthesis (diacylglyceryl transfer).</text>
</comment>
<sequence>MRQILFTIPIFGGVPIFGYGTMLFLAFIGSTQLAAWRARREKLDPELLYDLALWVFIGGLVGARLFYVIQYWGDKVRTVGAIFRIWEGGIVLYGSIMGGTAAFFLYRLLRPFPLRPLLDVVAPSLAIGIALGRFGCFLNGCCYGDYCDLPVGVAFPMHSPPWDAQVISHMLDAKARWSLPVHPTQLYSSLDGLILLLLLSAYYPLRRRDGEVMALLMVTYPISRFLIEYLRNDEGAIFAGLTISQNISILLFVWGLLYWNYLRRLPEGRYADEQAVPGLVAK</sequence>
<evidence type="ECO:0000256" key="2">
    <source>
        <dbReference type="ARBA" id="ARBA00022475"/>
    </source>
</evidence>
<keyword evidence="5 7" id="KW-1133">Transmembrane helix</keyword>
<dbReference type="GO" id="GO:0005886">
    <property type="term" value="C:plasma membrane"/>
    <property type="evidence" value="ECO:0007669"/>
    <property type="project" value="UniProtKB-SubCell"/>
</dbReference>
<name>A0AAU7CPV3_9BACT</name>
<feature type="transmembrane region" description="Helical" evidence="7">
    <location>
        <begin position="236"/>
        <end position="259"/>
    </location>
</feature>
<dbReference type="NCBIfam" id="TIGR00544">
    <property type="entry name" value="lgt"/>
    <property type="match status" value="1"/>
</dbReference>
<keyword evidence="2 7" id="KW-1003">Cell membrane</keyword>
<evidence type="ECO:0000256" key="3">
    <source>
        <dbReference type="ARBA" id="ARBA00022679"/>
    </source>
</evidence>
<feature type="binding site" evidence="7">
    <location>
        <position position="133"/>
    </location>
    <ligand>
        <name>a 1,2-diacyl-sn-glycero-3-phospho-(1'-sn-glycerol)</name>
        <dbReference type="ChEBI" id="CHEBI:64716"/>
    </ligand>
</feature>
<keyword evidence="3 7" id="KW-0808">Transferase</keyword>
<feature type="transmembrane region" description="Helical" evidence="7">
    <location>
        <begin position="212"/>
        <end position="230"/>
    </location>
</feature>
<keyword evidence="6 7" id="KW-0472">Membrane</keyword>
<dbReference type="GO" id="GO:0042158">
    <property type="term" value="P:lipoprotein biosynthetic process"/>
    <property type="evidence" value="ECO:0007669"/>
    <property type="project" value="UniProtKB-UniRule"/>
</dbReference>
<reference evidence="8" key="1">
    <citation type="submission" date="2024-05" db="EMBL/GenBank/DDBJ databases">
        <title>Planctomycetes of the genus Singulisphaera possess chitinolytic capabilities.</title>
        <authorList>
            <person name="Ivanova A."/>
        </authorList>
    </citation>
    <scope>NUCLEOTIDE SEQUENCE</scope>
    <source>
        <strain evidence="8">Ch08T</strain>
    </source>
</reference>
<evidence type="ECO:0000313" key="8">
    <source>
        <dbReference type="EMBL" id="XBH07181.1"/>
    </source>
</evidence>
<dbReference type="RefSeq" id="WP_406700024.1">
    <property type="nucleotide sequence ID" value="NZ_CP155447.1"/>
</dbReference>
<keyword evidence="4 7" id="KW-0812">Transmembrane</keyword>
<evidence type="ECO:0000256" key="6">
    <source>
        <dbReference type="ARBA" id="ARBA00023136"/>
    </source>
</evidence>
<comment type="subcellular location">
    <subcellularLocation>
        <location evidence="7">Cell membrane</location>
        <topology evidence="7">Multi-pass membrane protein</topology>
    </subcellularLocation>
</comment>
<evidence type="ECO:0000256" key="4">
    <source>
        <dbReference type="ARBA" id="ARBA00022692"/>
    </source>
</evidence>
<feature type="transmembrane region" description="Helical" evidence="7">
    <location>
        <begin position="90"/>
        <end position="109"/>
    </location>
</feature>
<proteinExistence type="inferred from homology"/>
<dbReference type="GO" id="GO:0008961">
    <property type="term" value="F:phosphatidylglycerol-prolipoprotein diacylglyceryl transferase activity"/>
    <property type="evidence" value="ECO:0007669"/>
    <property type="project" value="UniProtKB-UniRule"/>
</dbReference>
<organism evidence="8">
    <name type="scientific">Singulisphaera sp. Ch08</name>
    <dbReference type="NCBI Taxonomy" id="3120278"/>
    <lineage>
        <taxon>Bacteria</taxon>
        <taxon>Pseudomonadati</taxon>
        <taxon>Planctomycetota</taxon>
        <taxon>Planctomycetia</taxon>
        <taxon>Isosphaerales</taxon>
        <taxon>Isosphaeraceae</taxon>
        <taxon>Singulisphaera</taxon>
    </lineage>
</organism>
<feature type="transmembrane region" description="Helical" evidence="7">
    <location>
        <begin position="48"/>
        <end position="69"/>
    </location>
</feature>
<dbReference type="Pfam" id="PF01790">
    <property type="entry name" value="LGT"/>
    <property type="match status" value="1"/>
</dbReference>
<dbReference type="PANTHER" id="PTHR30589">
    <property type="entry name" value="PROLIPOPROTEIN DIACYLGLYCERYL TRANSFERASE"/>
    <property type="match status" value="1"/>
</dbReference>
<evidence type="ECO:0000256" key="5">
    <source>
        <dbReference type="ARBA" id="ARBA00022989"/>
    </source>
</evidence>
<dbReference type="AlphaFoldDB" id="A0AAU7CPV3"/>